<name>A0A4P7CX60_9BURK</name>
<keyword evidence="3" id="KW-0472">Membrane</keyword>
<keyword evidence="3" id="KW-0812">Transmembrane</keyword>
<dbReference type="Proteomes" id="UP000295727">
    <property type="component" value="Chromosome 2"/>
</dbReference>
<evidence type="ECO:0000256" key="2">
    <source>
        <dbReference type="SAM" id="MobiDB-lite"/>
    </source>
</evidence>
<sequence length="387" mass="41512">MSEGLPVEKPNETRTGAAPPPTTATTATPAPNTPPPGAAKPNRRPLLFAGLGLLVLAAIALYFFLPGLYEQETDDAYVDAHVISVIPKVPAYVQKLYVDDNSAVQQGQLLIELDPRDYAVALQQAQANLENAQSRLQAARDEIPVADARVAQQRAELQVAQANSKLAQSNLRRLQSVSDVRAVSSERVDEGAAAAQGTQATTVAAQVRITAAEASAKLTRTQAVTAEAAVAQAHAALAQAQLNLSYTKIYAPEAGSVARKSVESGNFVQPGQLLLSVVPERLYVIANYKETQLTHVQPGQAVSVRVDAFPNLKLRAHVESIQRGTGSRFALLPPENATGNFVKVVQRVPVKIVFDDSADALRWISPGMSVETRIFTREPPRWLGLLN</sequence>
<feature type="region of interest" description="Disordered" evidence="2">
    <location>
        <begin position="1"/>
        <end position="41"/>
    </location>
</feature>
<evidence type="ECO:0000259" key="5">
    <source>
        <dbReference type="Pfam" id="PF25963"/>
    </source>
</evidence>
<dbReference type="Gene3D" id="1.10.287.470">
    <property type="entry name" value="Helix hairpin bin"/>
    <property type="match status" value="1"/>
</dbReference>
<keyword evidence="7" id="KW-1185">Reference proteome</keyword>
<dbReference type="PANTHER" id="PTHR30386">
    <property type="entry name" value="MEMBRANE FUSION SUBUNIT OF EMRAB-TOLC MULTIDRUG EFFLUX PUMP"/>
    <property type="match status" value="1"/>
</dbReference>
<dbReference type="Gene3D" id="2.40.30.170">
    <property type="match status" value="1"/>
</dbReference>
<feature type="domain" description="p-hydroxybenzoic acid efflux pump subunit AaeA-like beta-barrel" evidence="5">
    <location>
        <begin position="282"/>
        <end position="362"/>
    </location>
</feature>
<dbReference type="SUPFAM" id="SSF111369">
    <property type="entry name" value="HlyD-like secretion proteins"/>
    <property type="match status" value="2"/>
</dbReference>
<evidence type="ECO:0000313" key="7">
    <source>
        <dbReference type="Proteomes" id="UP000295727"/>
    </source>
</evidence>
<dbReference type="PANTHER" id="PTHR30386:SF24">
    <property type="entry name" value="MULTIDRUG RESISTANCE EFFLUX PUMP"/>
    <property type="match status" value="1"/>
</dbReference>
<dbReference type="AlphaFoldDB" id="A0A4P7CX60"/>
<dbReference type="InterPro" id="IPR050739">
    <property type="entry name" value="MFP"/>
</dbReference>
<dbReference type="RefSeq" id="WP_134751057.1">
    <property type="nucleotide sequence ID" value="NZ_CP038149.1"/>
</dbReference>
<dbReference type="InterPro" id="IPR058625">
    <property type="entry name" value="MdtA-like_BSH"/>
</dbReference>
<keyword evidence="3" id="KW-1133">Transmembrane helix</keyword>
<proteinExistence type="predicted"/>
<dbReference type="OrthoDB" id="9811754at2"/>
<dbReference type="PRINTS" id="PR01490">
    <property type="entry name" value="RTXTOXIND"/>
</dbReference>
<dbReference type="EMBL" id="CP038149">
    <property type="protein sequence ID" value="QBQ98859.1"/>
    <property type="molecule type" value="Genomic_DNA"/>
</dbReference>
<dbReference type="KEGG" id="ppai:E1956_16490"/>
<keyword evidence="1" id="KW-0175">Coiled coil</keyword>
<dbReference type="Gene3D" id="2.40.50.100">
    <property type="match status" value="1"/>
</dbReference>
<feature type="domain" description="Multidrug resistance protein MdtA-like barrel-sandwich hybrid" evidence="4">
    <location>
        <begin position="82"/>
        <end position="276"/>
    </location>
</feature>
<organism evidence="6 7">
    <name type="scientific">Paraburkholderia pallida</name>
    <dbReference type="NCBI Taxonomy" id="2547399"/>
    <lineage>
        <taxon>Bacteria</taxon>
        <taxon>Pseudomonadati</taxon>
        <taxon>Pseudomonadota</taxon>
        <taxon>Betaproteobacteria</taxon>
        <taxon>Burkholderiales</taxon>
        <taxon>Burkholderiaceae</taxon>
        <taxon>Paraburkholderia</taxon>
    </lineage>
</organism>
<evidence type="ECO:0000313" key="6">
    <source>
        <dbReference type="EMBL" id="QBQ98859.1"/>
    </source>
</evidence>
<dbReference type="InterPro" id="IPR058634">
    <property type="entry name" value="AaeA-lik-b-barrel"/>
</dbReference>
<evidence type="ECO:0000256" key="3">
    <source>
        <dbReference type="SAM" id="Phobius"/>
    </source>
</evidence>
<evidence type="ECO:0000256" key="1">
    <source>
        <dbReference type="SAM" id="Coils"/>
    </source>
</evidence>
<dbReference type="Pfam" id="PF25963">
    <property type="entry name" value="Beta-barrel_AAEA"/>
    <property type="match status" value="1"/>
</dbReference>
<protein>
    <submittedName>
        <fullName evidence="6">HlyD family secretion protein</fullName>
    </submittedName>
</protein>
<dbReference type="GO" id="GO:0055085">
    <property type="term" value="P:transmembrane transport"/>
    <property type="evidence" value="ECO:0007669"/>
    <property type="project" value="InterPro"/>
</dbReference>
<accession>A0A4P7CX60</accession>
<feature type="transmembrane region" description="Helical" evidence="3">
    <location>
        <begin position="46"/>
        <end position="65"/>
    </location>
</feature>
<feature type="coiled-coil region" evidence="1">
    <location>
        <begin position="122"/>
        <end position="172"/>
    </location>
</feature>
<reference evidence="6 7" key="1">
    <citation type="submission" date="2019-03" db="EMBL/GenBank/DDBJ databases">
        <title>Paraburkholderia sp. 7MH5, isolated from subtropical forest soil.</title>
        <authorList>
            <person name="Gao Z.-H."/>
            <person name="Qiu L.-H."/>
        </authorList>
    </citation>
    <scope>NUCLEOTIDE SEQUENCE [LARGE SCALE GENOMIC DNA]</scope>
    <source>
        <strain evidence="6 7">7MH5</strain>
    </source>
</reference>
<evidence type="ECO:0000259" key="4">
    <source>
        <dbReference type="Pfam" id="PF25917"/>
    </source>
</evidence>
<gene>
    <name evidence="6" type="ORF">E1956_16490</name>
</gene>
<dbReference type="Pfam" id="PF25917">
    <property type="entry name" value="BSH_RND"/>
    <property type="match status" value="1"/>
</dbReference>